<evidence type="ECO:0000313" key="2">
    <source>
        <dbReference type="Proteomes" id="UP001234297"/>
    </source>
</evidence>
<organism evidence="1 2">
    <name type="scientific">Persea americana</name>
    <name type="common">Avocado</name>
    <dbReference type="NCBI Taxonomy" id="3435"/>
    <lineage>
        <taxon>Eukaryota</taxon>
        <taxon>Viridiplantae</taxon>
        <taxon>Streptophyta</taxon>
        <taxon>Embryophyta</taxon>
        <taxon>Tracheophyta</taxon>
        <taxon>Spermatophyta</taxon>
        <taxon>Magnoliopsida</taxon>
        <taxon>Magnoliidae</taxon>
        <taxon>Laurales</taxon>
        <taxon>Lauraceae</taxon>
        <taxon>Persea</taxon>
    </lineage>
</organism>
<dbReference type="Proteomes" id="UP001234297">
    <property type="component" value="Chromosome 3"/>
</dbReference>
<gene>
    <name evidence="1" type="ORF">MRB53_012424</name>
</gene>
<reference evidence="1 2" key="1">
    <citation type="journal article" date="2022" name="Hortic Res">
        <title>A haplotype resolved chromosomal level avocado genome allows analysis of novel avocado genes.</title>
        <authorList>
            <person name="Nath O."/>
            <person name="Fletcher S.J."/>
            <person name="Hayward A."/>
            <person name="Shaw L.M."/>
            <person name="Masouleh A.K."/>
            <person name="Furtado A."/>
            <person name="Henry R.J."/>
            <person name="Mitter N."/>
        </authorList>
    </citation>
    <scope>NUCLEOTIDE SEQUENCE [LARGE SCALE GENOMIC DNA]</scope>
    <source>
        <strain evidence="2">cv. Hass</strain>
    </source>
</reference>
<comment type="caution">
    <text evidence="1">The sequence shown here is derived from an EMBL/GenBank/DDBJ whole genome shotgun (WGS) entry which is preliminary data.</text>
</comment>
<accession>A0ACC2LXE4</accession>
<sequence length="75" mass="8603">MFSSFAGLLCRMDDKGETRMCEEGGRGLSNLLHSRISESFQLIRYQLSDSCISKLCLLLLLRSSLQFLHNLDIYQ</sequence>
<proteinExistence type="predicted"/>
<name>A0ACC2LXE4_PERAE</name>
<dbReference type="EMBL" id="CM056811">
    <property type="protein sequence ID" value="KAJ8638157.1"/>
    <property type="molecule type" value="Genomic_DNA"/>
</dbReference>
<evidence type="ECO:0000313" key="1">
    <source>
        <dbReference type="EMBL" id="KAJ8638157.1"/>
    </source>
</evidence>
<keyword evidence="2" id="KW-1185">Reference proteome</keyword>
<protein>
    <submittedName>
        <fullName evidence="1">Uncharacterized protein</fullName>
    </submittedName>
</protein>